<name>A0A9N8KXP5_CHRIL</name>
<proteinExistence type="predicted"/>
<evidence type="ECO:0000256" key="1">
    <source>
        <dbReference type="SAM" id="MobiDB-lite"/>
    </source>
</evidence>
<reference evidence="2" key="1">
    <citation type="submission" date="2021-12" db="EMBL/GenBank/DDBJ databases">
        <authorList>
            <person name="King R."/>
        </authorList>
    </citation>
    <scope>NUCLEOTIDE SEQUENCE</scope>
</reference>
<feature type="compositionally biased region" description="Basic residues" evidence="1">
    <location>
        <begin position="85"/>
        <end position="95"/>
    </location>
</feature>
<evidence type="ECO:0000313" key="3">
    <source>
        <dbReference type="Proteomes" id="UP001154114"/>
    </source>
</evidence>
<dbReference type="Proteomes" id="UP001154114">
    <property type="component" value="Chromosome 14"/>
</dbReference>
<feature type="region of interest" description="Disordered" evidence="1">
    <location>
        <begin position="129"/>
        <end position="203"/>
    </location>
</feature>
<feature type="compositionally biased region" description="Low complexity" evidence="1">
    <location>
        <begin position="168"/>
        <end position="203"/>
    </location>
</feature>
<gene>
    <name evidence="2" type="ORF">CINC_LOCUS3226</name>
</gene>
<sequence>MSNSGLQRADDDDDDDDDCLVTVTETEARLSMYSLDTMRVNFNPKVSSSRDNHTSSTPKMRGGIAASTGTSKRGQVDKNADPPKTQRKSPRNRRPLMRDPHAGQGPARARAPRPPRDCDIRTMVEAVDPCASSHMSREPSPRPPPPAPLAPHTLHTLHAARSPPPSPRTAHTPRPGLAPRAALPARAPRAPRAAPQQVQHPAQARAQPALHALPAAYLQILIKNINLFNPHRKAQPTLPHIRPPGQHYKEKQPASPIPPTPIAPDNLIATLNTLKVESEDSSQVTPVCMIQCAMKRELEDGRGGECSRQDQTPRAEVPARGRDDAGDKGFIHKERSKVKSLCY</sequence>
<keyword evidence="3" id="KW-1185">Reference proteome</keyword>
<protein>
    <submittedName>
        <fullName evidence="2">Uncharacterized protein</fullName>
    </submittedName>
</protein>
<dbReference type="EMBL" id="LR824017">
    <property type="protein sequence ID" value="CAD0201556.1"/>
    <property type="molecule type" value="Genomic_DNA"/>
</dbReference>
<feature type="region of interest" description="Disordered" evidence="1">
    <location>
        <begin position="41"/>
        <end position="117"/>
    </location>
</feature>
<feature type="compositionally biased region" description="Basic residues" evidence="1">
    <location>
        <begin position="334"/>
        <end position="343"/>
    </location>
</feature>
<organism evidence="2 3">
    <name type="scientific">Chrysodeixis includens</name>
    <name type="common">Soybean looper</name>
    <name type="synonym">Pseudoplusia includens</name>
    <dbReference type="NCBI Taxonomy" id="689277"/>
    <lineage>
        <taxon>Eukaryota</taxon>
        <taxon>Metazoa</taxon>
        <taxon>Ecdysozoa</taxon>
        <taxon>Arthropoda</taxon>
        <taxon>Hexapoda</taxon>
        <taxon>Insecta</taxon>
        <taxon>Pterygota</taxon>
        <taxon>Neoptera</taxon>
        <taxon>Endopterygota</taxon>
        <taxon>Lepidoptera</taxon>
        <taxon>Glossata</taxon>
        <taxon>Ditrysia</taxon>
        <taxon>Noctuoidea</taxon>
        <taxon>Noctuidae</taxon>
        <taxon>Plusiinae</taxon>
        <taxon>Chrysodeixis</taxon>
    </lineage>
</organism>
<feature type="compositionally biased region" description="Basic and acidic residues" evidence="1">
    <location>
        <begin position="299"/>
        <end position="333"/>
    </location>
</feature>
<feature type="region of interest" description="Disordered" evidence="1">
    <location>
        <begin position="299"/>
        <end position="343"/>
    </location>
</feature>
<dbReference type="OrthoDB" id="7492635at2759"/>
<feature type="compositionally biased region" description="Low complexity" evidence="1">
    <location>
        <begin position="150"/>
        <end position="161"/>
    </location>
</feature>
<evidence type="ECO:0000313" key="2">
    <source>
        <dbReference type="EMBL" id="CAD0201556.1"/>
    </source>
</evidence>
<accession>A0A9N8KXP5</accession>
<dbReference type="AlphaFoldDB" id="A0A9N8KXP5"/>